<name>A0A6P7XGD6_9AMPH</name>
<dbReference type="Gene3D" id="1.10.15.30">
    <property type="match status" value="1"/>
</dbReference>
<evidence type="ECO:0000256" key="2">
    <source>
        <dbReference type="ARBA" id="ARBA00022980"/>
    </source>
</evidence>
<dbReference type="SUPFAM" id="SSF55129">
    <property type="entry name" value="Ribosomal protein L30p/L7e"/>
    <property type="match status" value="1"/>
</dbReference>
<dbReference type="GO" id="GO:0022625">
    <property type="term" value="C:cytosolic large ribosomal subunit"/>
    <property type="evidence" value="ECO:0007669"/>
    <property type="project" value="TreeGrafter"/>
</dbReference>
<feature type="domain" description="Large ribosomal subunit protein uL30-like ferredoxin-like fold" evidence="5">
    <location>
        <begin position="90"/>
        <end position="139"/>
    </location>
</feature>
<dbReference type="CTD" id="285855"/>
<evidence type="ECO:0000256" key="4">
    <source>
        <dbReference type="ARBA" id="ARBA00040575"/>
    </source>
</evidence>
<evidence type="ECO:0000256" key="1">
    <source>
        <dbReference type="ARBA" id="ARBA00007594"/>
    </source>
</evidence>
<dbReference type="CDD" id="cd01657">
    <property type="entry name" value="Ribosomal_L7_archeal_euk"/>
    <property type="match status" value="1"/>
</dbReference>
<dbReference type="Pfam" id="PF08079">
    <property type="entry name" value="Ribosomal_L30_N"/>
    <property type="match status" value="1"/>
</dbReference>
<proteinExistence type="inferred from homology"/>
<sequence>MEEHESRRKIVLVPENLLKKRKTYQAIKATQARQALLEKRKLQKGKQIHFKRLETFVRHSRKKLRDEVRLHRLERKPGGVLVPEGQKLAFAVRIAEIKGVSPKVRSVIESLRLQKVFTGVFVKLSETAVKMLQTVEPYVAWGYPNLKSIRELILKRGQAVINKKAVPLTDNSLIEEHLGKFGIICLEDLIHEVYSAGKNFKDVVNFLWPFQLSVARHAFRNRLGFQKEIGAPGNRGKAINQLIRQLN</sequence>
<dbReference type="InterPro" id="IPR016082">
    <property type="entry name" value="Ribosomal_uL30_ferredoxin-like"/>
</dbReference>
<evidence type="ECO:0000313" key="8">
    <source>
        <dbReference type="RefSeq" id="XP_030051538.1"/>
    </source>
</evidence>
<dbReference type="InterPro" id="IPR012988">
    <property type="entry name" value="Ribosomal_uL30_N_euk"/>
</dbReference>
<feature type="domain" description="Large ribosomal subunit protein uL30 N-terminal eukaryotes" evidence="6">
    <location>
        <begin position="13"/>
        <end position="84"/>
    </location>
</feature>
<dbReference type="PANTHER" id="PTHR11524:SF13">
    <property type="entry name" value="RIBOSOMAL PROTEIN UL30-LIKE"/>
    <property type="match status" value="1"/>
</dbReference>
<dbReference type="PROSITE" id="PS00634">
    <property type="entry name" value="RIBOSOMAL_L30"/>
    <property type="match status" value="1"/>
</dbReference>
<dbReference type="Proteomes" id="UP000515156">
    <property type="component" value="Chromosome 3"/>
</dbReference>
<accession>A0A6P7XGD6</accession>
<dbReference type="Pfam" id="PF00327">
    <property type="entry name" value="Ribosomal_L30"/>
    <property type="match status" value="1"/>
</dbReference>
<dbReference type="GO" id="GO:0003723">
    <property type="term" value="F:RNA binding"/>
    <property type="evidence" value="ECO:0007669"/>
    <property type="project" value="InterPro"/>
</dbReference>
<evidence type="ECO:0000313" key="7">
    <source>
        <dbReference type="Proteomes" id="UP000515156"/>
    </source>
</evidence>
<evidence type="ECO:0000256" key="3">
    <source>
        <dbReference type="ARBA" id="ARBA00023274"/>
    </source>
</evidence>
<dbReference type="PANTHER" id="PTHR11524">
    <property type="entry name" value="60S RIBOSOMAL PROTEIN L7"/>
    <property type="match status" value="1"/>
</dbReference>
<dbReference type="InParanoid" id="A0A6P7XGD6"/>
<dbReference type="KEGG" id="muo:115465287"/>
<gene>
    <name evidence="8" type="primary">RPL7L1</name>
</gene>
<dbReference type="InterPro" id="IPR035808">
    <property type="entry name" value="Ribosomal_uL30_euk_arc"/>
</dbReference>
<dbReference type="GeneID" id="115465287"/>
<evidence type="ECO:0000259" key="5">
    <source>
        <dbReference type="Pfam" id="PF00327"/>
    </source>
</evidence>
<dbReference type="InterPro" id="IPR039699">
    <property type="entry name" value="Ribosomal_uL30"/>
</dbReference>
<organism evidence="7 8">
    <name type="scientific">Microcaecilia unicolor</name>
    <dbReference type="NCBI Taxonomy" id="1415580"/>
    <lineage>
        <taxon>Eukaryota</taxon>
        <taxon>Metazoa</taxon>
        <taxon>Chordata</taxon>
        <taxon>Craniata</taxon>
        <taxon>Vertebrata</taxon>
        <taxon>Euteleostomi</taxon>
        <taxon>Amphibia</taxon>
        <taxon>Gymnophiona</taxon>
        <taxon>Siphonopidae</taxon>
        <taxon>Microcaecilia</taxon>
    </lineage>
</organism>
<keyword evidence="2" id="KW-0689">Ribosomal protein</keyword>
<dbReference type="RefSeq" id="XP_030051538.1">
    <property type="nucleotide sequence ID" value="XM_030195678.1"/>
</dbReference>
<keyword evidence="3" id="KW-0687">Ribonucleoprotein</keyword>
<dbReference type="GO" id="GO:0003735">
    <property type="term" value="F:structural constituent of ribosome"/>
    <property type="evidence" value="ECO:0007669"/>
    <property type="project" value="TreeGrafter"/>
</dbReference>
<dbReference type="FunFam" id="1.10.15.30:FF:000001">
    <property type="entry name" value="60S ribosomal protein L7"/>
    <property type="match status" value="1"/>
</dbReference>
<dbReference type="GO" id="GO:0000463">
    <property type="term" value="P:maturation of LSU-rRNA from tricistronic rRNA transcript (SSU-rRNA, 5.8S rRNA, LSU-rRNA)"/>
    <property type="evidence" value="ECO:0007669"/>
    <property type="project" value="TreeGrafter"/>
</dbReference>
<dbReference type="InterPro" id="IPR005998">
    <property type="entry name" value="Ribosomal_uL30_euk"/>
</dbReference>
<keyword evidence="7" id="KW-1185">Reference proteome</keyword>
<dbReference type="AlphaFoldDB" id="A0A6P7XGD6"/>
<comment type="similarity">
    <text evidence="1">Belongs to the universal ribosomal protein uL30 family.</text>
</comment>
<dbReference type="InterPro" id="IPR018038">
    <property type="entry name" value="Ribosomal_uL30_CS"/>
</dbReference>
<dbReference type="OrthoDB" id="28644at2759"/>
<dbReference type="Gene3D" id="3.30.1390.20">
    <property type="entry name" value="Ribosomal protein L30, ferredoxin-like fold domain"/>
    <property type="match status" value="1"/>
</dbReference>
<protein>
    <recommendedName>
        <fullName evidence="4">Large ribosomal subunit protein uL30</fullName>
    </recommendedName>
</protein>
<reference evidence="8" key="1">
    <citation type="submission" date="2025-08" db="UniProtKB">
        <authorList>
            <consortium name="RefSeq"/>
        </authorList>
    </citation>
    <scope>IDENTIFICATION</scope>
</reference>
<dbReference type="InterPro" id="IPR036919">
    <property type="entry name" value="Ribo_uL30_ferredoxin-like_sf"/>
</dbReference>
<evidence type="ECO:0000259" key="6">
    <source>
        <dbReference type="Pfam" id="PF08079"/>
    </source>
</evidence>
<dbReference type="FunCoup" id="A0A6P7XGD6">
    <property type="interactions" value="665"/>
</dbReference>
<dbReference type="NCBIfam" id="TIGR01310">
    <property type="entry name" value="uL30_euk"/>
    <property type="match status" value="1"/>
</dbReference>
<dbReference type="FunFam" id="3.30.1390.20:FF:000003">
    <property type="entry name" value="60S ribosomal protein L7"/>
    <property type="match status" value="1"/>
</dbReference>